<dbReference type="EC" id="5.6.2.3" evidence="4"/>
<dbReference type="GO" id="GO:0043139">
    <property type="term" value="F:5'-3' DNA helicase activity"/>
    <property type="evidence" value="ECO:0007669"/>
    <property type="project" value="UniProtKB-EC"/>
</dbReference>
<dbReference type="GO" id="GO:0000723">
    <property type="term" value="P:telomere maintenance"/>
    <property type="evidence" value="ECO:0007669"/>
    <property type="project" value="InterPro"/>
</dbReference>
<feature type="compositionally biased region" description="Basic and acidic residues" evidence="5">
    <location>
        <begin position="489"/>
        <end position="498"/>
    </location>
</feature>
<keyword evidence="4" id="KW-0378">Hydrolase</keyword>
<evidence type="ECO:0000259" key="6">
    <source>
        <dbReference type="PROSITE" id="PS50802"/>
    </source>
</evidence>
<feature type="region of interest" description="Disordered" evidence="5">
    <location>
        <begin position="479"/>
        <end position="503"/>
    </location>
</feature>
<keyword evidence="4" id="KW-0547">Nucleotide-binding</keyword>
<dbReference type="PANTHER" id="PTHR47642">
    <property type="entry name" value="ATP-DEPENDENT DNA HELICASE"/>
    <property type="match status" value="1"/>
</dbReference>
<keyword evidence="4" id="KW-0234">DNA repair</keyword>
<dbReference type="GO" id="GO:0006508">
    <property type="term" value="P:proteolysis"/>
    <property type="evidence" value="ECO:0007669"/>
    <property type="project" value="UniProtKB-KW"/>
</dbReference>
<keyword evidence="4" id="KW-0067">ATP-binding</keyword>
<dbReference type="Gene3D" id="3.40.50.300">
    <property type="entry name" value="P-loop containing nucleotide triphosphate hydrolases"/>
    <property type="match status" value="1"/>
</dbReference>
<comment type="catalytic activity">
    <reaction evidence="4">
        <text>ATP + H2O = ADP + phosphate + H(+)</text>
        <dbReference type="Rhea" id="RHEA:13065"/>
        <dbReference type="ChEBI" id="CHEBI:15377"/>
        <dbReference type="ChEBI" id="CHEBI:15378"/>
        <dbReference type="ChEBI" id="CHEBI:30616"/>
        <dbReference type="ChEBI" id="CHEBI:43474"/>
        <dbReference type="ChEBI" id="CHEBI:456216"/>
        <dbReference type="EC" id="5.6.2.3"/>
    </reaction>
</comment>
<evidence type="ECO:0000313" key="8">
    <source>
        <dbReference type="Proteomes" id="UP000694700"/>
    </source>
</evidence>
<comment type="similarity">
    <text evidence="4">Belongs to the helicase family.</text>
</comment>
<dbReference type="InterPro" id="IPR051055">
    <property type="entry name" value="PIF1_helicase"/>
</dbReference>
<organism evidence="7 8">
    <name type="scientific">Cyprinus carpio</name>
    <name type="common">Common carp</name>
    <dbReference type="NCBI Taxonomy" id="7962"/>
    <lineage>
        <taxon>Eukaryota</taxon>
        <taxon>Metazoa</taxon>
        <taxon>Chordata</taxon>
        <taxon>Craniata</taxon>
        <taxon>Vertebrata</taxon>
        <taxon>Euteleostomi</taxon>
        <taxon>Actinopterygii</taxon>
        <taxon>Neopterygii</taxon>
        <taxon>Teleostei</taxon>
        <taxon>Ostariophysi</taxon>
        <taxon>Cypriniformes</taxon>
        <taxon>Cyprinidae</taxon>
        <taxon>Cyprininae</taxon>
        <taxon>Cyprinus</taxon>
    </lineage>
</organism>
<dbReference type="GO" id="GO:0005524">
    <property type="term" value="F:ATP binding"/>
    <property type="evidence" value="ECO:0007669"/>
    <property type="project" value="UniProtKB-KW"/>
</dbReference>
<dbReference type="Pfam" id="PF14214">
    <property type="entry name" value="Helitron_like_N"/>
    <property type="match status" value="1"/>
</dbReference>
<dbReference type="InterPro" id="IPR049163">
    <property type="entry name" value="Pif1-like_2B_dom"/>
</dbReference>
<dbReference type="SUPFAM" id="SSF56219">
    <property type="entry name" value="DNase I-like"/>
    <property type="match status" value="1"/>
</dbReference>
<evidence type="ECO:0000256" key="4">
    <source>
        <dbReference type="RuleBase" id="RU363044"/>
    </source>
</evidence>
<dbReference type="InterPro" id="IPR003323">
    <property type="entry name" value="OTU_dom"/>
</dbReference>
<dbReference type="Gene3D" id="3.90.70.80">
    <property type="match status" value="1"/>
</dbReference>
<keyword evidence="1" id="KW-0645">Protease</keyword>
<dbReference type="Gene3D" id="3.60.10.10">
    <property type="entry name" value="Endonuclease/exonuclease/phosphatase"/>
    <property type="match status" value="1"/>
</dbReference>
<dbReference type="InterPro" id="IPR036691">
    <property type="entry name" value="Endo/exonu/phosph_ase_sf"/>
</dbReference>
<evidence type="ECO:0000313" key="7">
    <source>
        <dbReference type="Ensembl" id="ENSCCRP00015060780.1"/>
    </source>
</evidence>
<sequence length="2666" mass="305174">MPKLKRFRMRREPLNNKSKADVSNSDACVCPDVVGIVAANEVRLKSAEVTEEFVGVACSVVSVVKHKIHNVCTWQKSDIQDIRSEGSKLVNDMTSCKKKTESYGDCRFSQWFGGQYDIFSKTCKVTIEQSLNGGKNDLYEKLQEILFSHESCLVNIKGDTCAIVRHKDFYVVVDCNVRNACGLGSDIGTAVVVFNTNWQDLFLHIDNLMTSLNAENFSICGININLTSSDTPRFVYNDTVGEKSVCTSNEPEEISASTLKQREGVSSIRGSFHQGDRMFKWPGKQCVAISLAAIAMHSVHSVFSWESKDLDNVVNTGDSLYSSLRQSGLISDPTGKNLLCIKDLPKECVLGTNAFKFEYADFVSGYVDVVDGDFIRSGACVTLADGLKTMFENYDTCFFTLNGSTCAIIKENGKFAVVDSHARSSAGMVDGNGFSVAVYYNSLSCVLKHIENLSAFTRRNLKIFEISGVCVLLKGQKKSGSHTENINDESEKQEKSGIHTENINDESEKITCKGKKRMRDCINVNVEEEKEIVVTKKPRQSLKESTEILETISKIDANSDVVCLGNETNRMFNFSPLCTEVKHKLSSKLNIEFYSENLVFPTNSRTMGHPCKTVSILGDGNCFFRAVAQVICGTQKPHRAVRLAIVKHMELHSVQYKNLLRCQYASMEDYLSKSKMRFVGSWATELEIQAMANYLGVDIYTYHNEKWLQYSCMHERTCNQGIYLQHCNENHYEVVVCVKQPNSQMCYMLCQNEECNDEKHMCTRQQVKVESEISVNHEEQDTVAGDTKNDVSVNRRKYLKRYYLLKRVKNKIKDHTKQSVLEKYHCNAEFQKHVKNLKKKRYHSNALYKESLKQASKIKYAENQQHKCKVNEYNRVKYKKNEQYRSKINEYNRVKYFDNEQYKMRMKKYSRTKYQNNVQFKNRVKTFSKVKYHVNEEFKNRVKTYSSLKYHDNDKHRNTVKQHSKLKYHKSALHKENLKRINKMRREQLKQNQQVCDFVKKQFVDKVSSGPEFVCCVCHRLLFKQQVLCCRTDNYNTNSAVSLMAKKCITKQNCVIPCELADSCKGKLWICFTCHSKVKKGEMPAESAVNNLELKPIPEELHCLNNLEQHLIALHIPFMKMLALPKGGQNGVHGPISCVAANIKHTTNVLPRTENDGSLICVKLKRKLTYKGHYKYQYVDTTNIKQALCCLKKINKYYTDIIFNDDWLNEFIRQDDDDDTNNMVETELENINVDEELHDRQQHCVFMDTCLQPVDIGQEVLDQYFDGILSLAPAEGNNPVKMLADETNEAKCFPVLFPNGTSTYCDKRAQRLTLSRYFNNRILHADGRFAQNIEYIFYAQYLSEIQQVLSNVSIALRKGHGYNKSIPSEMFKDTESLRQVLNFDEGYRFLKPIRGTPAFWQGVQKDLFAMVRQLGIPTWFCSFSSADMRWTNLMSSILKHEGRNKTLEQLEWDEKCELLRRNPVTAARMFDFRWHCFLKEVLMSPVQPIGEIVDYFYRVEFQQRGSPHVHCLFWIKNAPQIDKNSDEEVVKFIDKYVTCEVSCEDDELQSVVTSVQCHSKRHSKTCKKKNTACRFNFPKPPSMQTFICRRKVEDEKNLSNKGDLQNESKSTNVNNNTLVEYARNIMTAVKKAVSEEQFNSLETLFHSVGINQELFEMAYKCINNSTHIVLKRQLHEVWVNQYNKFSLKCWNANMDIQYVTDAYACIVYIISYISKSEREMGLLLANAQRESATQGNVDARQALRKLGSVYLHNREVSAQEAVYRLTNMHLKECSRHVQFIPTGEDTVRMSLPLSVIQNKLQSQNLKSEEMWMTSFVDRYKNRPNQSIFEDMCLARFASEYRVVYKGQSCANKIRLENNFGFIVKRTRTQPAIVRFARFSVTRNPVKFYLSVLQLFFPYRIDNQLKPDQYCNYEHFYKEGSVCFSDGSVQLVKNIVDTNRVLFEKDADVLDNAQTAVDSEGILEDAWCSLCPEQELERMECRQLRRETGQQDEEYESFIPDLATNDGPVSQIEKKDNCLSRSDGLSLIRSLNKTQISVFYKLRQWCLSKIRGENPKPFHVFITGGAGTGKSHLIKAIQYEATRLLSQIALYPDDVPVVLTAPTGIAAFQLKASTLHHTFSIGTDVKLPYTPLGEEKLNSLRAKFHGLQILIIDEISMVDHKLLAYVHGRLRQIKQTGDFSPFGNVCVIAVGDFFQLPPVKGKPLYTELPGLGLWSNCFNVVELTQVVRQKDSTFAELLNRLRKRSKKSPLSKEDLELLRKCDTGEDDNAPLHIFSTNDEVHEHNLKQLINICSEVETIEAEDFARSKKTGKVELIAGHHIKVYNTCLPAKLLLGINARVMLIKNIDVHDGLVNGVCGTVTHIVRADKNKLPKTVYINFDDSHVGFKRRKQCLAEPAKLFNSTPIHVEEENACRNGGFRRQFPLKLAWACTVHKVQGLTVDCAVVSLKKVFVAGQAYVALSRVRSLSGLTIKDFNEKSIYCNEKVFEAVQEMPCFMVHDELYLTAQHSSFSLFLLNVQSLRCHKQDLNVCVQQLKPACIALTETWLPESYLSENVHLENYSFEGLSRCAAYTSNCPLFKDLKAQQHGGVGLYIAYGVANTTVTFPNLNLECMLTHFTEKDILVGVIYRPPTYPLSVFKQNVDKLINLVSTICNKVVLVGDFNNDALKS</sequence>
<keyword evidence="4" id="KW-0227">DNA damage</keyword>
<dbReference type="Pfam" id="PF02338">
    <property type="entry name" value="OTU"/>
    <property type="match status" value="1"/>
</dbReference>
<evidence type="ECO:0000256" key="5">
    <source>
        <dbReference type="SAM" id="MobiDB-lite"/>
    </source>
</evidence>
<evidence type="ECO:0000256" key="3">
    <source>
        <dbReference type="ARBA" id="ARBA00022807"/>
    </source>
</evidence>
<dbReference type="PANTHER" id="PTHR47642:SF3">
    <property type="entry name" value="ATP-DEPENDENT DNA HELICASE"/>
    <property type="match status" value="1"/>
</dbReference>
<dbReference type="Ensembl" id="ENSCCRT00015062757.1">
    <property type="protein sequence ID" value="ENSCCRP00015060780.1"/>
    <property type="gene ID" value="ENSCCRG00015024866.1"/>
</dbReference>
<dbReference type="SUPFAM" id="SSF52540">
    <property type="entry name" value="P-loop containing nucleoside triphosphate hydrolases"/>
    <property type="match status" value="2"/>
</dbReference>
<dbReference type="InterPro" id="IPR046700">
    <property type="entry name" value="DUF6570"/>
</dbReference>
<comment type="cofactor">
    <cofactor evidence="4">
        <name>Mg(2+)</name>
        <dbReference type="ChEBI" id="CHEBI:18420"/>
    </cofactor>
</comment>
<keyword evidence="2" id="KW-0833">Ubl conjugation pathway</keyword>
<dbReference type="InterPro" id="IPR003593">
    <property type="entry name" value="AAA+_ATPase"/>
</dbReference>
<dbReference type="InterPro" id="IPR025476">
    <property type="entry name" value="Helitron_helicase-like"/>
</dbReference>
<protein>
    <recommendedName>
        <fullName evidence="4">ATP-dependent DNA helicase</fullName>
        <ecNumber evidence="4">5.6.2.3</ecNumber>
    </recommendedName>
</protein>
<dbReference type="SMART" id="SM00382">
    <property type="entry name" value="AAA"/>
    <property type="match status" value="1"/>
</dbReference>
<dbReference type="Gene3D" id="3.90.70.120">
    <property type="match status" value="2"/>
</dbReference>
<reference evidence="7" key="1">
    <citation type="submission" date="2025-08" db="UniProtKB">
        <authorList>
            <consortium name="Ensembl"/>
        </authorList>
    </citation>
    <scope>IDENTIFICATION</scope>
</reference>
<dbReference type="InterPro" id="IPR027417">
    <property type="entry name" value="P-loop_NTPase"/>
</dbReference>
<accession>A0A8C1Z8A1</accession>
<proteinExistence type="inferred from homology"/>
<dbReference type="Pfam" id="PF20209">
    <property type="entry name" value="DUF6570"/>
    <property type="match status" value="1"/>
</dbReference>
<keyword evidence="3" id="KW-0788">Thiol protease</keyword>
<evidence type="ECO:0000256" key="2">
    <source>
        <dbReference type="ARBA" id="ARBA00022786"/>
    </source>
</evidence>
<dbReference type="GO" id="GO:0008234">
    <property type="term" value="F:cysteine-type peptidase activity"/>
    <property type="evidence" value="ECO:0007669"/>
    <property type="project" value="UniProtKB-KW"/>
</dbReference>
<dbReference type="Pfam" id="PF05970">
    <property type="entry name" value="PIF1"/>
    <property type="match status" value="1"/>
</dbReference>
<feature type="domain" description="OTU" evidence="6">
    <location>
        <begin position="611"/>
        <end position="738"/>
    </location>
</feature>
<dbReference type="Pfam" id="PF21530">
    <property type="entry name" value="Pif1_2B_dom"/>
    <property type="match status" value="1"/>
</dbReference>
<dbReference type="InterPro" id="IPR038765">
    <property type="entry name" value="Papain-like_cys_pep_sf"/>
</dbReference>
<name>A0A8C1Z8A1_CYPCA</name>
<keyword evidence="4" id="KW-0347">Helicase</keyword>
<dbReference type="GO" id="GO:0006281">
    <property type="term" value="P:DNA repair"/>
    <property type="evidence" value="ECO:0007669"/>
    <property type="project" value="UniProtKB-KW"/>
</dbReference>
<evidence type="ECO:0000256" key="1">
    <source>
        <dbReference type="ARBA" id="ARBA00022670"/>
    </source>
</evidence>
<dbReference type="InterPro" id="IPR010285">
    <property type="entry name" value="DNA_helicase_pif1-like_DEAD"/>
</dbReference>
<keyword evidence="4" id="KW-0233">DNA recombination</keyword>
<dbReference type="PROSITE" id="PS50802">
    <property type="entry name" value="OTU"/>
    <property type="match status" value="1"/>
</dbReference>
<dbReference type="Proteomes" id="UP000694700">
    <property type="component" value="Unplaced"/>
</dbReference>
<dbReference type="CDD" id="cd22755">
    <property type="entry name" value="OTU_CeDUB-like"/>
    <property type="match status" value="1"/>
</dbReference>
<dbReference type="GO" id="GO:0006310">
    <property type="term" value="P:DNA recombination"/>
    <property type="evidence" value="ECO:0007669"/>
    <property type="project" value="UniProtKB-KW"/>
</dbReference>
<dbReference type="SUPFAM" id="SSF54001">
    <property type="entry name" value="Cysteine proteinases"/>
    <property type="match status" value="1"/>
</dbReference>
<dbReference type="CDD" id="cd18809">
    <property type="entry name" value="SF1_C_RecD"/>
    <property type="match status" value="1"/>
</dbReference>